<name>A0ABN7V0U1_GIGMA</name>
<reference evidence="1 2" key="1">
    <citation type="submission" date="2021-06" db="EMBL/GenBank/DDBJ databases">
        <authorList>
            <person name="Kallberg Y."/>
            <person name="Tangrot J."/>
            <person name="Rosling A."/>
        </authorList>
    </citation>
    <scope>NUCLEOTIDE SEQUENCE [LARGE SCALE GENOMIC DNA]</scope>
    <source>
        <strain evidence="1 2">120-4 pot B 10/14</strain>
    </source>
</reference>
<evidence type="ECO:0000313" key="1">
    <source>
        <dbReference type="EMBL" id="CAG8706632.1"/>
    </source>
</evidence>
<evidence type="ECO:0000313" key="2">
    <source>
        <dbReference type="Proteomes" id="UP000789901"/>
    </source>
</evidence>
<gene>
    <name evidence="1" type="ORF">GMARGA_LOCUS12484</name>
</gene>
<proteinExistence type="predicted"/>
<organism evidence="1 2">
    <name type="scientific">Gigaspora margarita</name>
    <dbReference type="NCBI Taxonomy" id="4874"/>
    <lineage>
        <taxon>Eukaryota</taxon>
        <taxon>Fungi</taxon>
        <taxon>Fungi incertae sedis</taxon>
        <taxon>Mucoromycota</taxon>
        <taxon>Glomeromycotina</taxon>
        <taxon>Glomeromycetes</taxon>
        <taxon>Diversisporales</taxon>
        <taxon>Gigasporaceae</taxon>
        <taxon>Gigaspora</taxon>
    </lineage>
</organism>
<dbReference type="EMBL" id="CAJVQB010007636">
    <property type="protein sequence ID" value="CAG8706632.1"/>
    <property type="molecule type" value="Genomic_DNA"/>
</dbReference>
<protein>
    <submittedName>
        <fullName evidence="1">8779_t:CDS:1</fullName>
    </submittedName>
</protein>
<sequence>MIEFVTEVMNNKVLSRTEEAHYTTVLYFLQLLLQANICLRKELIQPDLCGKSFSKSLLHDKLVSLKVASYLHSQKFKVDPIMVKSYFEQQILLQLNIKSVQHISVRTACRWMHKLGFCYQRYQKEVSQLERFMSKWNDPDYKIRTFSDLNNSENELVWVTHNETIFYVYDGLHFVWVQKESNHYARKD</sequence>
<comment type="caution">
    <text evidence="1">The sequence shown here is derived from an EMBL/GenBank/DDBJ whole genome shotgun (WGS) entry which is preliminary data.</text>
</comment>
<keyword evidence="2" id="KW-1185">Reference proteome</keyword>
<dbReference type="Proteomes" id="UP000789901">
    <property type="component" value="Unassembled WGS sequence"/>
</dbReference>
<accession>A0ABN7V0U1</accession>